<reference evidence="2" key="1">
    <citation type="journal article" date="2015" name="Nat. Commun.">
        <title>The Lingula genome provides insights into brachiopod evolution and the origin of phosphate biomineralization.</title>
        <authorList>
            <person name="Luo Y.J."/>
            <person name="Takeuchi T."/>
            <person name="Koyanagi R."/>
            <person name="Yamada L."/>
            <person name="Kanda M."/>
            <person name="Khalturina M."/>
            <person name="Fujie M."/>
            <person name="Yamasaki S.I."/>
            <person name="Endo K."/>
            <person name="Satoh N."/>
        </authorList>
    </citation>
    <scope>NUCLEOTIDE SEQUENCE</scope>
</reference>
<dbReference type="Proteomes" id="UP000085678">
    <property type="component" value="Unplaced"/>
</dbReference>
<dbReference type="InParanoid" id="A0A1S3IZ97"/>
<dbReference type="PANTHER" id="PTHR16798:SF0">
    <property type="entry name" value="FANCONI ANEMIA GROUP C PROTEIN"/>
    <property type="match status" value="1"/>
</dbReference>
<dbReference type="GO" id="GO:0006289">
    <property type="term" value="P:nucleotide-excision repair"/>
    <property type="evidence" value="ECO:0007669"/>
    <property type="project" value="TreeGrafter"/>
</dbReference>
<dbReference type="RefSeq" id="XP_013403338.1">
    <property type="nucleotide sequence ID" value="XM_013547884.1"/>
</dbReference>
<dbReference type="GeneID" id="106168718"/>
<proteinExistence type="predicted"/>
<keyword evidence="1" id="KW-1185">Reference proteome</keyword>
<protein>
    <submittedName>
        <fullName evidence="2">Uncharacterized protein LOC106168718</fullName>
    </submittedName>
</protein>
<dbReference type="GO" id="GO:0034599">
    <property type="term" value="P:cellular response to oxidative stress"/>
    <property type="evidence" value="ECO:0007669"/>
    <property type="project" value="TreeGrafter"/>
</dbReference>
<gene>
    <name evidence="2" type="primary">LOC106168718</name>
</gene>
<evidence type="ECO:0000313" key="1">
    <source>
        <dbReference type="Proteomes" id="UP000085678"/>
    </source>
</evidence>
<sequence length="263" mass="29487">MSGTVDIDADCINTWLQSTIKWNAGQELRSFSKTETANFLHSLREKLKQLFSRNGSLLDVLESCPNVGQLLGRMCGNSLILSDRQLYRALITCVLLFNVDSPQMALEVKAKQWALAQVRSTVSFSVGDMKSTLMSSVGFRQQELWEELLAQVLKDVTKLLTVPLRKWSSENNYFLPVSVPARLTGPMLHRVLSVTSSMPVTPALSALVGEIVKWVCHTQGDDPRLQQFMEDITIKTSCTFNSSYTDHILPVEGRSVLWTSYIP</sequence>
<evidence type="ECO:0000313" key="2">
    <source>
        <dbReference type="RefSeq" id="XP_013403338.1"/>
    </source>
</evidence>
<dbReference type="KEGG" id="lak:106168718"/>
<dbReference type="STRING" id="7574.A0A1S3IZ97"/>
<organism evidence="1 2">
    <name type="scientific">Lingula anatina</name>
    <name type="common">Brachiopod</name>
    <name type="synonym">Lingula unguis</name>
    <dbReference type="NCBI Taxonomy" id="7574"/>
    <lineage>
        <taxon>Eukaryota</taxon>
        <taxon>Metazoa</taxon>
        <taxon>Spiralia</taxon>
        <taxon>Lophotrochozoa</taxon>
        <taxon>Brachiopoda</taxon>
        <taxon>Linguliformea</taxon>
        <taxon>Lingulata</taxon>
        <taxon>Lingulida</taxon>
        <taxon>Linguloidea</taxon>
        <taxon>Lingulidae</taxon>
        <taxon>Lingula</taxon>
    </lineage>
</organism>
<dbReference type="PANTHER" id="PTHR16798">
    <property type="entry name" value="FANCONI ANEMIA GROUP C PROTEIN FANCC"/>
    <property type="match status" value="1"/>
</dbReference>
<dbReference type="GO" id="GO:0043240">
    <property type="term" value="C:Fanconi anaemia nuclear complex"/>
    <property type="evidence" value="ECO:0007669"/>
    <property type="project" value="InterPro"/>
</dbReference>
<name>A0A1S3IZ97_LINAN</name>
<dbReference type="Pfam" id="PF02106">
    <property type="entry name" value="Fanconi_C"/>
    <property type="match status" value="1"/>
</dbReference>
<reference evidence="2" key="2">
    <citation type="submission" date="2025-08" db="UniProtKB">
        <authorList>
            <consortium name="RefSeq"/>
        </authorList>
    </citation>
    <scope>IDENTIFICATION</scope>
</reference>
<dbReference type="OrthoDB" id="6071527at2759"/>
<accession>A0A1S3IZ97</accession>
<dbReference type="GO" id="GO:0036297">
    <property type="term" value="P:interstrand cross-link repair"/>
    <property type="evidence" value="ECO:0007669"/>
    <property type="project" value="InterPro"/>
</dbReference>
<dbReference type="InterPro" id="IPR000686">
    <property type="entry name" value="FANCC"/>
</dbReference>
<dbReference type="AlphaFoldDB" id="A0A1S3IZ97"/>
<feature type="non-terminal residue" evidence="2">
    <location>
        <position position="263"/>
    </location>
</feature>